<evidence type="ECO:0000259" key="6">
    <source>
        <dbReference type="Pfam" id="PF00462"/>
    </source>
</evidence>
<name>A0A9X1YJK4_9BURK</name>
<gene>
    <name evidence="7" type="ORF">LPC04_17540</name>
</gene>
<keyword evidence="8" id="KW-1185">Reference proteome</keyword>
<dbReference type="Proteomes" id="UP001139353">
    <property type="component" value="Unassembled WGS sequence"/>
</dbReference>
<dbReference type="PANTHER" id="PTHR46679:SF1">
    <property type="entry name" value="GLUTAREDOXIN-2, MITOCHONDRIAL"/>
    <property type="match status" value="1"/>
</dbReference>
<dbReference type="InterPro" id="IPR014025">
    <property type="entry name" value="Glutaredoxin_subgr"/>
</dbReference>
<accession>A0A9X1YJK4</accession>
<dbReference type="Pfam" id="PF00462">
    <property type="entry name" value="Glutaredoxin"/>
    <property type="match status" value="1"/>
</dbReference>
<sequence length="121" mass="13540">MTRQILDDSRVHPAIRARIADEGRAVIAEVEAEVAANAVVVVGMGWNPFPAKARKWLDAAGVAYKYLEYGNYASQWRKRLPLKLWTGWTTFPMIFIDGQFIGGYDNLAKLDPATLKKGSRT</sequence>
<dbReference type="InterPro" id="IPR036249">
    <property type="entry name" value="Thioredoxin-like_sf"/>
</dbReference>
<organism evidence="7 8">
    <name type="scientific">Scleromatobacter humisilvae</name>
    <dbReference type="NCBI Taxonomy" id="2897159"/>
    <lineage>
        <taxon>Bacteria</taxon>
        <taxon>Pseudomonadati</taxon>
        <taxon>Pseudomonadota</taxon>
        <taxon>Betaproteobacteria</taxon>
        <taxon>Burkholderiales</taxon>
        <taxon>Sphaerotilaceae</taxon>
        <taxon>Scleromatobacter</taxon>
    </lineage>
</organism>
<keyword evidence="2" id="KW-0813">Transport</keyword>
<dbReference type="AlphaFoldDB" id="A0A9X1YJK4"/>
<dbReference type="InterPro" id="IPR002109">
    <property type="entry name" value="Glutaredoxin"/>
</dbReference>
<keyword evidence="5" id="KW-0676">Redox-active center</keyword>
<reference evidence="7" key="1">
    <citation type="submission" date="2021-11" db="EMBL/GenBank/DDBJ databases">
        <title>BS-T2-15 a new species belonging to the Comamonadaceae family isolated from the soil of a French oak forest.</title>
        <authorList>
            <person name="Mieszkin S."/>
            <person name="Alain K."/>
        </authorList>
    </citation>
    <scope>NUCLEOTIDE SEQUENCE</scope>
    <source>
        <strain evidence="7">BS-T2-15</strain>
    </source>
</reference>
<dbReference type="CDD" id="cd02066">
    <property type="entry name" value="GRX_family"/>
    <property type="match status" value="1"/>
</dbReference>
<comment type="similarity">
    <text evidence="1">Belongs to the glutaredoxin family.</text>
</comment>
<dbReference type="PANTHER" id="PTHR46679">
    <property type="match status" value="1"/>
</dbReference>
<keyword evidence="3" id="KW-0249">Electron transport</keyword>
<evidence type="ECO:0000256" key="5">
    <source>
        <dbReference type="ARBA" id="ARBA00023284"/>
    </source>
</evidence>
<dbReference type="PRINTS" id="PR00160">
    <property type="entry name" value="GLUTAREDOXIN"/>
</dbReference>
<evidence type="ECO:0000256" key="2">
    <source>
        <dbReference type="ARBA" id="ARBA00022448"/>
    </source>
</evidence>
<evidence type="ECO:0000256" key="4">
    <source>
        <dbReference type="ARBA" id="ARBA00023157"/>
    </source>
</evidence>
<dbReference type="Gene3D" id="3.40.30.10">
    <property type="entry name" value="Glutaredoxin"/>
    <property type="match status" value="1"/>
</dbReference>
<dbReference type="EMBL" id="JAJLJH010000005">
    <property type="protein sequence ID" value="MCK9687509.1"/>
    <property type="molecule type" value="Genomic_DNA"/>
</dbReference>
<protein>
    <submittedName>
        <fullName evidence="7">Glutaredoxin</fullName>
    </submittedName>
</protein>
<dbReference type="GO" id="GO:0015035">
    <property type="term" value="F:protein-disulfide reductase activity"/>
    <property type="evidence" value="ECO:0007669"/>
    <property type="project" value="TreeGrafter"/>
</dbReference>
<dbReference type="SUPFAM" id="SSF52833">
    <property type="entry name" value="Thioredoxin-like"/>
    <property type="match status" value="1"/>
</dbReference>
<dbReference type="PROSITE" id="PS51354">
    <property type="entry name" value="GLUTAREDOXIN_2"/>
    <property type="match status" value="1"/>
</dbReference>
<evidence type="ECO:0000313" key="8">
    <source>
        <dbReference type="Proteomes" id="UP001139353"/>
    </source>
</evidence>
<comment type="caution">
    <text evidence="7">The sequence shown here is derived from an EMBL/GenBank/DDBJ whole genome shotgun (WGS) entry which is preliminary data.</text>
</comment>
<dbReference type="RefSeq" id="WP_275683555.1">
    <property type="nucleotide sequence ID" value="NZ_JAJLJH010000005.1"/>
</dbReference>
<evidence type="ECO:0000256" key="3">
    <source>
        <dbReference type="ARBA" id="ARBA00022982"/>
    </source>
</evidence>
<evidence type="ECO:0000313" key="7">
    <source>
        <dbReference type="EMBL" id="MCK9687509.1"/>
    </source>
</evidence>
<feature type="domain" description="Glutaredoxin" evidence="6">
    <location>
        <begin position="45"/>
        <end position="101"/>
    </location>
</feature>
<keyword evidence="4" id="KW-1015">Disulfide bond</keyword>
<evidence type="ECO:0000256" key="1">
    <source>
        <dbReference type="ARBA" id="ARBA00007787"/>
    </source>
</evidence>
<proteinExistence type="inferred from homology"/>